<gene>
    <name evidence="1" type="ORF">TSTA_035100</name>
</gene>
<dbReference type="Proteomes" id="UP000001745">
    <property type="component" value="Unassembled WGS sequence"/>
</dbReference>
<dbReference type="EMBL" id="EQ962654">
    <property type="protein sequence ID" value="EED20281.1"/>
    <property type="molecule type" value="Genomic_DNA"/>
</dbReference>
<dbReference type="InParanoid" id="B8M761"/>
<evidence type="ECO:0000313" key="1">
    <source>
        <dbReference type="EMBL" id="EED20281.1"/>
    </source>
</evidence>
<dbReference type="RefSeq" id="XP_002480715.1">
    <property type="nucleotide sequence ID" value="XM_002480670.1"/>
</dbReference>
<dbReference type="HOGENOM" id="CLU_2428560_0_0_1"/>
<accession>B8M761</accession>
<dbReference type="OrthoDB" id="4207519at2759"/>
<dbReference type="GeneID" id="8107460"/>
<dbReference type="AlphaFoldDB" id="B8M761"/>
<name>B8M761_TALSN</name>
<protein>
    <submittedName>
        <fullName evidence="1">Uncharacterized protein</fullName>
    </submittedName>
</protein>
<organism evidence="1 2">
    <name type="scientific">Talaromyces stipitatus (strain ATCC 10500 / CBS 375.48 / QM 6759 / NRRL 1006)</name>
    <name type="common">Penicillium stipitatum</name>
    <dbReference type="NCBI Taxonomy" id="441959"/>
    <lineage>
        <taxon>Eukaryota</taxon>
        <taxon>Fungi</taxon>
        <taxon>Dikarya</taxon>
        <taxon>Ascomycota</taxon>
        <taxon>Pezizomycotina</taxon>
        <taxon>Eurotiomycetes</taxon>
        <taxon>Eurotiomycetidae</taxon>
        <taxon>Eurotiales</taxon>
        <taxon>Trichocomaceae</taxon>
        <taxon>Talaromyces</taxon>
        <taxon>Talaromyces sect. Talaromyces</taxon>
    </lineage>
</organism>
<keyword evidence="2" id="KW-1185">Reference proteome</keyword>
<sequence>MAPSQSCSTCDSHGIERIRSVKIVGVHRFKDLSISYGVNISDITCYSMIDNREWVIAIEAVSSTGWALPLCIVFKAKKYTRLGWFEDLSDG</sequence>
<proteinExistence type="predicted"/>
<dbReference type="PhylomeDB" id="B8M761"/>
<dbReference type="VEuPathDB" id="FungiDB:TSTA_035100"/>
<reference evidence="2" key="1">
    <citation type="journal article" date="2015" name="Genome Announc.">
        <title>Genome sequence of the AIDS-associated pathogen Penicillium marneffei (ATCC18224) and its near taxonomic relative Talaromyces stipitatus (ATCC10500).</title>
        <authorList>
            <person name="Nierman W.C."/>
            <person name="Fedorova-Abrams N.D."/>
            <person name="Andrianopoulos A."/>
        </authorList>
    </citation>
    <scope>NUCLEOTIDE SEQUENCE [LARGE SCALE GENOMIC DNA]</scope>
    <source>
        <strain evidence="2">ATCC 10500 / CBS 375.48 / QM 6759 / NRRL 1006</strain>
    </source>
</reference>
<evidence type="ECO:0000313" key="2">
    <source>
        <dbReference type="Proteomes" id="UP000001745"/>
    </source>
</evidence>